<keyword evidence="8" id="KW-0804">Transcription</keyword>
<dbReference type="Gene3D" id="4.10.240.10">
    <property type="entry name" value="Zn(2)-C6 fungal-type DNA-binding domain"/>
    <property type="match status" value="1"/>
</dbReference>
<reference evidence="13" key="1">
    <citation type="submission" date="2022-12" db="EMBL/GenBank/DDBJ databases">
        <authorList>
            <person name="Petersen C."/>
        </authorList>
    </citation>
    <scope>NUCLEOTIDE SEQUENCE</scope>
    <source>
        <strain evidence="13">IBT 21472</strain>
    </source>
</reference>
<dbReference type="EMBL" id="JAPZBO010000008">
    <property type="protein sequence ID" value="KAJ5308385.1"/>
    <property type="molecule type" value="Genomic_DNA"/>
</dbReference>
<dbReference type="Proteomes" id="UP001147746">
    <property type="component" value="Unassembled WGS sequence"/>
</dbReference>
<feature type="domain" description="C2H2-type" evidence="12">
    <location>
        <begin position="51"/>
        <end position="78"/>
    </location>
</feature>
<dbReference type="GO" id="GO:0000981">
    <property type="term" value="F:DNA-binding transcription factor activity, RNA polymerase II-specific"/>
    <property type="evidence" value="ECO:0007669"/>
    <property type="project" value="InterPro"/>
</dbReference>
<sequence length="723" mass="81261">MSVEFSLPDTQETQEEQLALPKYQCPICSRRYKRREHLSRHTSSHTAERPHRCSSCNGAFQRADVLKRHHRTCTGGNSRSGARRRACDRCARQKKACSSQDPCQSCTRKGIACHYLLSSENIETPGRNGPLDPIQPARGTNQNEGATSAGMTLPFGITSEDLQAFATNSLEDILSPSGLGQTAPSWLELFGPPSDRILCEDLSTTHGHHSLYFLDRFTSNTGLVASFECGTQDQREQVASALELEALHTNIPEHLISSGLPLDMVPPLVENISDFSTDSCLPLNWLGDPLSLKTHEILLLIEEVVTIKPRNSAVTLDWSAALKNSCLQFFSPRNLRRLLGLYWAIWHPNVNFVHRPTFDPISAKPALLAAMALMGAFMSPDMPDNEDARMWLNCVEEIVFIDDDFNSDLSNRSSGSLAAHRRKIQILQAAFVVCLLQTWEGTDSSKGRIRRYRFATLVSTARDIGIATATHLDYADLARHEFEWKEYAAREELIRVFTWIFLLDTAFVIFNNLPPRLVIKEMKMHMASPEVCFQAPTAAQCHDQIQLHLPAGSLYWSFSLRGAFETLSQNSLPPTMSQALADLGHLNLFALTSAIHSQIFQYRSSVSTWQNLTPIHNTLRNWRSAWQLFSSTAFFSVSPHITVNDQHLDPETMWKRVGFPRFCHEYWLLANLMADRLVALGSLQGTDLAALGEGPLDPILNKYDQTSMRQVNDLIMGFQTFQI</sequence>
<gene>
    <name evidence="13" type="ORF">N7476_009041</name>
</gene>
<dbReference type="Pfam" id="PF04082">
    <property type="entry name" value="Fungal_trans"/>
    <property type="match status" value="1"/>
</dbReference>
<dbReference type="SUPFAM" id="SSF57667">
    <property type="entry name" value="beta-beta-alpha zinc fingers"/>
    <property type="match status" value="1"/>
</dbReference>
<dbReference type="InterPro" id="IPR013087">
    <property type="entry name" value="Znf_C2H2_type"/>
</dbReference>
<dbReference type="PROSITE" id="PS50157">
    <property type="entry name" value="ZINC_FINGER_C2H2_2"/>
    <property type="match status" value="2"/>
</dbReference>
<keyword evidence="6" id="KW-0805">Transcription regulation</keyword>
<dbReference type="GO" id="GO:0005634">
    <property type="term" value="C:nucleus"/>
    <property type="evidence" value="ECO:0007669"/>
    <property type="project" value="UniProtKB-SubCell"/>
</dbReference>
<dbReference type="GO" id="GO:0000978">
    <property type="term" value="F:RNA polymerase II cis-regulatory region sequence-specific DNA binding"/>
    <property type="evidence" value="ECO:0007669"/>
    <property type="project" value="InterPro"/>
</dbReference>
<dbReference type="PANTHER" id="PTHR40626:SF3">
    <property type="entry name" value="TRANSCRIPTION FACTOR WITH C2H2 AND ZN(2)-CYS(6) DNA BINDING DOMAIN (EUROFUNG)-RELATED"/>
    <property type="match status" value="1"/>
</dbReference>
<evidence type="ECO:0000256" key="4">
    <source>
        <dbReference type="ARBA" id="ARBA00022771"/>
    </source>
</evidence>
<evidence type="ECO:0000256" key="6">
    <source>
        <dbReference type="ARBA" id="ARBA00023015"/>
    </source>
</evidence>
<dbReference type="GO" id="GO:0000785">
    <property type="term" value="C:chromatin"/>
    <property type="evidence" value="ECO:0007669"/>
    <property type="project" value="TreeGrafter"/>
</dbReference>
<keyword evidence="9" id="KW-0539">Nucleus</keyword>
<dbReference type="PROSITE" id="PS00028">
    <property type="entry name" value="ZINC_FINGER_C2H2_1"/>
    <property type="match status" value="1"/>
</dbReference>
<feature type="domain" description="C2H2-type" evidence="12">
    <location>
        <begin position="23"/>
        <end position="50"/>
    </location>
</feature>
<keyword evidence="7" id="KW-0238">DNA-binding</keyword>
<organism evidence="13 14">
    <name type="scientific">Penicillium atrosanguineum</name>
    <dbReference type="NCBI Taxonomy" id="1132637"/>
    <lineage>
        <taxon>Eukaryota</taxon>
        <taxon>Fungi</taxon>
        <taxon>Dikarya</taxon>
        <taxon>Ascomycota</taxon>
        <taxon>Pezizomycotina</taxon>
        <taxon>Eurotiomycetes</taxon>
        <taxon>Eurotiomycetidae</taxon>
        <taxon>Eurotiales</taxon>
        <taxon>Aspergillaceae</taxon>
        <taxon>Penicillium</taxon>
    </lineage>
</organism>
<evidence type="ECO:0000256" key="8">
    <source>
        <dbReference type="ARBA" id="ARBA00023163"/>
    </source>
</evidence>
<comment type="caution">
    <text evidence="13">The sequence shown here is derived from an EMBL/GenBank/DDBJ whole genome shotgun (WGS) entry which is preliminary data.</text>
</comment>
<evidence type="ECO:0000313" key="13">
    <source>
        <dbReference type="EMBL" id="KAJ5308385.1"/>
    </source>
</evidence>
<dbReference type="InterPro" id="IPR001138">
    <property type="entry name" value="Zn2Cys6_DnaBD"/>
</dbReference>
<dbReference type="Gene3D" id="3.30.160.60">
    <property type="entry name" value="Classic Zinc Finger"/>
    <property type="match status" value="2"/>
</dbReference>
<keyword evidence="2" id="KW-0479">Metal-binding</keyword>
<keyword evidence="14" id="KW-1185">Reference proteome</keyword>
<protein>
    <submittedName>
        <fullName evidence="13">Uncharacterized protein</fullName>
    </submittedName>
</protein>
<dbReference type="CDD" id="cd12148">
    <property type="entry name" value="fungal_TF_MHR"/>
    <property type="match status" value="1"/>
</dbReference>
<keyword evidence="4 10" id="KW-0863">Zinc-finger</keyword>
<evidence type="ECO:0000256" key="3">
    <source>
        <dbReference type="ARBA" id="ARBA00022737"/>
    </source>
</evidence>
<dbReference type="InterPro" id="IPR036864">
    <property type="entry name" value="Zn2-C6_fun-type_DNA-bd_sf"/>
</dbReference>
<evidence type="ECO:0000256" key="10">
    <source>
        <dbReference type="PROSITE-ProRule" id="PRU00042"/>
    </source>
</evidence>
<dbReference type="PROSITE" id="PS00463">
    <property type="entry name" value="ZN2_CY6_FUNGAL_1"/>
    <property type="match status" value="1"/>
</dbReference>
<dbReference type="InterPro" id="IPR007219">
    <property type="entry name" value="XnlR_reg_dom"/>
</dbReference>
<comment type="subcellular location">
    <subcellularLocation>
        <location evidence="1">Nucleus</location>
    </subcellularLocation>
</comment>
<accession>A0A9W9PSX5</accession>
<evidence type="ECO:0000256" key="9">
    <source>
        <dbReference type="ARBA" id="ARBA00023242"/>
    </source>
</evidence>
<keyword evidence="5" id="KW-0862">Zinc</keyword>
<dbReference type="AlphaFoldDB" id="A0A9W9PSX5"/>
<dbReference type="SMART" id="SM00066">
    <property type="entry name" value="GAL4"/>
    <property type="match status" value="1"/>
</dbReference>
<dbReference type="SUPFAM" id="SSF57701">
    <property type="entry name" value="Zn2/Cys6 DNA-binding domain"/>
    <property type="match status" value="1"/>
</dbReference>
<evidence type="ECO:0000256" key="7">
    <source>
        <dbReference type="ARBA" id="ARBA00023125"/>
    </source>
</evidence>
<keyword evidence="3" id="KW-0677">Repeat</keyword>
<dbReference type="GO" id="GO:0008270">
    <property type="term" value="F:zinc ion binding"/>
    <property type="evidence" value="ECO:0007669"/>
    <property type="project" value="UniProtKB-KW"/>
</dbReference>
<evidence type="ECO:0000259" key="12">
    <source>
        <dbReference type="PROSITE" id="PS50157"/>
    </source>
</evidence>
<evidence type="ECO:0000259" key="11">
    <source>
        <dbReference type="PROSITE" id="PS50048"/>
    </source>
</evidence>
<feature type="domain" description="Zn(2)-C6 fungal-type" evidence="11">
    <location>
        <begin position="86"/>
        <end position="115"/>
    </location>
</feature>
<proteinExistence type="predicted"/>
<dbReference type="InterPro" id="IPR051059">
    <property type="entry name" value="VerF-like"/>
</dbReference>
<evidence type="ECO:0000256" key="5">
    <source>
        <dbReference type="ARBA" id="ARBA00022833"/>
    </source>
</evidence>
<dbReference type="PROSITE" id="PS50048">
    <property type="entry name" value="ZN2_CY6_FUNGAL_2"/>
    <property type="match status" value="1"/>
</dbReference>
<dbReference type="GO" id="GO:0006351">
    <property type="term" value="P:DNA-templated transcription"/>
    <property type="evidence" value="ECO:0007669"/>
    <property type="project" value="InterPro"/>
</dbReference>
<dbReference type="Pfam" id="PF00172">
    <property type="entry name" value="Zn_clus"/>
    <property type="match status" value="1"/>
</dbReference>
<evidence type="ECO:0000256" key="1">
    <source>
        <dbReference type="ARBA" id="ARBA00004123"/>
    </source>
</evidence>
<dbReference type="PANTHER" id="PTHR40626">
    <property type="entry name" value="MIP31509P"/>
    <property type="match status" value="1"/>
</dbReference>
<name>A0A9W9PSX5_9EURO</name>
<evidence type="ECO:0000256" key="2">
    <source>
        <dbReference type="ARBA" id="ARBA00022723"/>
    </source>
</evidence>
<dbReference type="InterPro" id="IPR036236">
    <property type="entry name" value="Znf_C2H2_sf"/>
</dbReference>
<reference evidence="13" key="2">
    <citation type="journal article" date="2023" name="IMA Fungus">
        <title>Comparative genomic study of the Penicillium genus elucidates a diverse pangenome and 15 lateral gene transfer events.</title>
        <authorList>
            <person name="Petersen C."/>
            <person name="Sorensen T."/>
            <person name="Nielsen M.R."/>
            <person name="Sondergaard T.E."/>
            <person name="Sorensen J.L."/>
            <person name="Fitzpatrick D.A."/>
            <person name="Frisvad J.C."/>
            <person name="Nielsen K.L."/>
        </authorList>
    </citation>
    <scope>NUCLEOTIDE SEQUENCE</scope>
    <source>
        <strain evidence="13">IBT 21472</strain>
    </source>
</reference>
<dbReference type="SMART" id="SM00355">
    <property type="entry name" value="ZnF_C2H2"/>
    <property type="match status" value="2"/>
</dbReference>
<evidence type="ECO:0000313" key="14">
    <source>
        <dbReference type="Proteomes" id="UP001147746"/>
    </source>
</evidence>